<sequence>MEGLSTLGIVVLIAGIALFIIILASFIVWKVRFENAPRSASRPVGQEMTRPHQDQVPQMVILPGRESTGSTGLNEDQYNYIDLSSNGTSNNNLRDVPKPDHDDATPLTTFNSPVSPQSETVEQQSDERVGH</sequence>
<feature type="compositionally biased region" description="Basic and acidic residues" evidence="1">
    <location>
        <begin position="95"/>
        <end position="104"/>
    </location>
</feature>
<proteinExistence type="predicted"/>
<protein>
    <submittedName>
        <fullName evidence="3">Uncharacterized protein</fullName>
    </submittedName>
</protein>
<dbReference type="EMBL" id="RQTK01001024">
    <property type="protein sequence ID" value="RUS72742.1"/>
    <property type="molecule type" value="Genomic_DNA"/>
</dbReference>
<keyword evidence="2" id="KW-1133">Transmembrane helix</keyword>
<feature type="compositionally biased region" description="Polar residues" evidence="1">
    <location>
        <begin position="67"/>
        <end position="93"/>
    </location>
</feature>
<evidence type="ECO:0000256" key="2">
    <source>
        <dbReference type="SAM" id="Phobius"/>
    </source>
</evidence>
<evidence type="ECO:0000256" key="1">
    <source>
        <dbReference type="SAM" id="MobiDB-lite"/>
    </source>
</evidence>
<organism evidence="3 4">
    <name type="scientific">Elysia chlorotica</name>
    <name type="common">Eastern emerald elysia</name>
    <name type="synonym">Sea slug</name>
    <dbReference type="NCBI Taxonomy" id="188477"/>
    <lineage>
        <taxon>Eukaryota</taxon>
        <taxon>Metazoa</taxon>
        <taxon>Spiralia</taxon>
        <taxon>Lophotrochozoa</taxon>
        <taxon>Mollusca</taxon>
        <taxon>Gastropoda</taxon>
        <taxon>Heterobranchia</taxon>
        <taxon>Euthyneura</taxon>
        <taxon>Panpulmonata</taxon>
        <taxon>Sacoglossa</taxon>
        <taxon>Placobranchoidea</taxon>
        <taxon>Plakobranchidae</taxon>
        <taxon>Elysia</taxon>
    </lineage>
</organism>
<comment type="caution">
    <text evidence="3">The sequence shown here is derived from an EMBL/GenBank/DDBJ whole genome shotgun (WGS) entry which is preliminary data.</text>
</comment>
<accession>A0A433SU33</accession>
<dbReference type="AlphaFoldDB" id="A0A433SU33"/>
<evidence type="ECO:0000313" key="4">
    <source>
        <dbReference type="Proteomes" id="UP000271974"/>
    </source>
</evidence>
<dbReference type="Proteomes" id="UP000271974">
    <property type="component" value="Unassembled WGS sequence"/>
</dbReference>
<feature type="region of interest" description="Disordered" evidence="1">
    <location>
        <begin position="37"/>
        <end position="131"/>
    </location>
</feature>
<gene>
    <name evidence="3" type="ORF">EGW08_019492</name>
</gene>
<keyword evidence="4" id="KW-1185">Reference proteome</keyword>
<name>A0A433SU33_ELYCH</name>
<feature type="transmembrane region" description="Helical" evidence="2">
    <location>
        <begin position="6"/>
        <end position="29"/>
    </location>
</feature>
<feature type="compositionally biased region" description="Polar residues" evidence="1">
    <location>
        <begin position="106"/>
        <end position="123"/>
    </location>
</feature>
<keyword evidence="2" id="KW-0812">Transmembrane</keyword>
<reference evidence="3 4" key="1">
    <citation type="submission" date="2019-01" db="EMBL/GenBank/DDBJ databases">
        <title>A draft genome assembly of the solar-powered sea slug Elysia chlorotica.</title>
        <authorList>
            <person name="Cai H."/>
            <person name="Li Q."/>
            <person name="Fang X."/>
            <person name="Li J."/>
            <person name="Curtis N.E."/>
            <person name="Altenburger A."/>
            <person name="Shibata T."/>
            <person name="Feng M."/>
            <person name="Maeda T."/>
            <person name="Schwartz J.A."/>
            <person name="Shigenobu S."/>
            <person name="Lundholm N."/>
            <person name="Nishiyama T."/>
            <person name="Yang H."/>
            <person name="Hasebe M."/>
            <person name="Li S."/>
            <person name="Pierce S.K."/>
            <person name="Wang J."/>
        </authorList>
    </citation>
    <scope>NUCLEOTIDE SEQUENCE [LARGE SCALE GENOMIC DNA]</scope>
    <source>
        <strain evidence="3">EC2010</strain>
        <tissue evidence="3">Whole organism of an adult</tissue>
    </source>
</reference>
<keyword evidence="2" id="KW-0472">Membrane</keyword>
<feature type="non-terminal residue" evidence="3">
    <location>
        <position position="131"/>
    </location>
</feature>
<evidence type="ECO:0000313" key="3">
    <source>
        <dbReference type="EMBL" id="RUS72742.1"/>
    </source>
</evidence>